<reference evidence="2" key="1">
    <citation type="journal article" date="2023" name="Mol. Phylogenet. Evol.">
        <title>Genome-scale phylogeny and comparative genomics of the fungal order Sordariales.</title>
        <authorList>
            <person name="Hensen N."/>
            <person name="Bonometti L."/>
            <person name="Westerberg I."/>
            <person name="Brannstrom I.O."/>
            <person name="Guillou S."/>
            <person name="Cros-Aarteil S."/>
            <person name="Calhoun S."/>
            <person name="Haridas S."/>
            <person name="Kuo A."/>
            <person name="Mondo S."/>
            <person name="Pangilinan J."/>
            <person name="Riley R."/>
            <person name="LaButti K."/>
            <person name="Andreopoulos B."/>
            <person name="Lipzen A."/>
            <person name="Chen C."/>
            <person name="Yan M."/>
            <person name="Daum C."/>
            <person name="Ng V."/>
            <person name="Clum A."/>
            <person name="Steindorff A."/>
            <person name="Ohm R.A."/>
            <person name="Martin F."/>
            <person name="Silar P."/>
            <person name="Natvig D.O."/>
            <person name="Lalanne C."/>
            <person name="Gautier V."/>
            <person name="Ament-Velasquez S.L."/>
            <person name="Kruys A."/>
            <person name="Hutchinson M.I."/>
            <person name="Powell A.J."/>
            <person name="Barry K."/>
            <person name="Miller A.N."/>
            <person name="Grigoriev I.V."/>
            <person name="Debuchy R."/>
            <person name="Gladieux P."/>
            <person name="Hiltunen Thoren M."/>
            <person name="Johannesson H."/>
        </authorList>
    </citation>
    <scope>NUCLEOTIDE SEQUENCE</scope>
    <source>
        <strain evidence="2">CBS 315.58</strain>
    </source>
</reference>
<keyword evidence="3" id="KW-1185">Reference proteome</keyword>
<evidence type="ECO:0000313" key="2">
    <source>
        <dbReference type="EMBL" id="KAK4195536.1"/>
    </source>
</evidence>
<dbReference type="Proteomes" id="UP001303160">
    <property type="component" value="Unassembled WGS sequence"/>
</dbReference>
<reference evidence="2" key="2">
    <citation type="submission" date="2023-05" db="EMBL/GenBank/DDBJ databases">
        <authorList>
            <consortium name="Lawrence Berkeley National Laboratory"/>
            <person name="Steindorff A."/>
            <person name="Hensen N."/>
            <person name="Bonometti L."/>
            <person name="Westerberg I."/>
            <person name="Brannstrom I.O."/>
            <person name="Guillou S."/>
            <person name="Cros-Aarteil S."/>
            <person name="Calhoun S."/>
            <person name="Haridas S."/>
            <person name="Kuo A."/>
            <person name="Mondo S."/>
            <person name="Pangilinan J."/>
            <person name="Riley R."/>
            <person name="Labutti K."/>
            <person name="Andreopoulos B."/>
            <person name="Lipzen A."/>
            <person name="Chen C."/>
            <person name="Yanf M."/>
            <person name="Daum C."/>
            <person name="Ng V."/>
            <person name="Clum A."/>
            <person name="Ohm R."/>
            <person name="Martin F."/>
            <person name="Silar P."/>
            <person name="Natvig D."/>
            <person name="Lalanne C."/>
            <person name="Gautier V."/>
            <person name="Ament-Velasquez S.L."/>
            <person name="Kruys A."/>
            <person name="Hutchinson M.I."/>
            <person name="Powell A.J."/>
            <person name="Barry K."/>
            <person name="Miller A.N."/>
            <person name="Grigoriev I.V."/>
            <person name="Debuchy R."/>
            <person name="Gladieux P."/>
            <person name="Thoren M.H."/>
            <person name="Johannesson H."/>
        </authorList>
    </citation>
    <scope>NUCLEOTIDE SEQUENCE</scope>
    <source>
        <strain evidence="2">CBS 315.58</strain>
    </source>
</reference>
<organism evidence="2 3">
    <name type="scientific">Triangularia verruculosa</name>
    <dbReference type="NCBI Taxonomy" id="2587418"/>
    <lineage>
        <taxon>Eukaryota</taxon>
        <taxon>Fungi</taxon>
        <taxon>Dikarya</taxon>
        <taxon>Ascomycota</taxon>
        <taxon>Pezizomycotina</taxon>
        <taxon>Sordariomycetes</taxon>
        <taxon>Sordariomycetidae</taxon>
        <taxon>Sordariales</taxon>
        <taxon>Podosporaceae</taxon>
        <taxon>Triangularia</taxon>
    </lineage>
</organism>
<dbReference type="AlphaFoldDB" id="A0AAN6X8B8"/>
<gene>
    <name evidence="2" type="ORF">QBC40DRAFT_310604</name>
</gene>
<sequence length="260" mass="29330">MESDRYDCSSSSSISAAAESQAQIMNFDDCSDPSHNHIPPHHLPSTYTASDWKRDKLRVEYFLGTADLEKDYILRLGPHTTSHPETTDWIIPTDPRLPSNPPNTFTYLGKVQAILRPDFCQTRGVEGMQMTLLMLAVGHGPPVIDIRYEICRPVDTEEMVEELRKYGLAFGRQLITDEASGRSYRSLTQEGEHLEVCYAVPVKIAATPEGIHALAYHMLTKIRQYDGTVIKMAIRLSRNFSESEGSSHDSGGREERTRRD</sequence>
<evidence type="ECO:0000313" key="3">
    <source>
        <dbReference type="Proteomes" id="UP001303160"/>
    </source>
</evidence>
<evidence type="ECO:0000256" key="1">
    <source>
        <dbReference type="SAM" id="MobiDB-lite"/>
    </source>
</evidence>
<feature type="region of interest" description="Disordered" evidence="1">
    <location>
        <begin position="241"/>
        <end position="260"/>
    </location>
</feature>
<dbReference type="EMBL" id="MU864010">
    <property type="protein sequence ID" value="KAK4195536.1"/>
    <property type="molecule type" value="Genomic_DNA"/>
</dbReference>
<name>A0AAN6X8B8_9PEZI</name>
<feature type="compositionally biased region" description="Basic and acidic residues" evidence="1">
    <location>
        <begin position="245"/>
        <end position="260"/>
    </location>
</feature>
<accession>A0AAN6X8B8</accession>
<proteinExistence type="predicted"/>
<protein>
    <submittedName>
        <fullName evidence="2">Uncharacterized protein</fullName>
    </submittedName>
</protein>
<comment type="caution">
    <text evidence="2">The sequence shown here is derived from an EMBL/GenBank/DDBJ whole genome shotgun (WGS) entry which is preliminary data.</text>
</comment>